<keyword evidence="6" id="KW-1185">Reference proteome</keyword>
<evidence type="ECO:0000313" key="5">
    <source>
        <dbReference type="EMBL" id="PRI12602.1"/>
    </source>
</evidence>
<reference evidence="5 6" key="1">
    <citation type="journal article" date="2017" name="New Microbes New Infect">
        <title>Genome sequence of 'Leucobacter massiliensis' sp. nov. isolated from human pharynx after travel to the 2014 Hajj.</title>
        <authorList>
            <person name="Leangapichart T."/>
            <person name="Gautret P."/>
            <person name="Nguyen T.T."/>
            <person name="Armstrong N."/>
            <person name="Rolain J.M."/>
        </authorList>
    </citation>
    <scope>NUCLEOTIDE SEQUENCE [LARGE SCALE GENOMIC DNA]</scope>
    <source>
        <strain evidence="5 6">122RC15</strain>
    </source>
</reference>
<dbReference type="InterPro" id="IPR044149">
    <property type="entry name" value="Nitrilases_CHs"/>
</dbReference>
<dbReference type="CDD" id="cd07564">
    <property type="entry name" value="nitrilases_CHs"/>
    <property type="match status" value="1"/>
</dbReference>
<dbReference type="InterPro" id="IPR003010">
    <property type="entry name" value="C-N_Hydrolase"/>
</dbReference>
<dbReference type="RefSeq" id="WP_105803927.1">
    <property type="nucleotide sequence ID" value="NZ_MWZD01000008.1"/>
</dbReference>
<comment type="similarity">
    <text evidence="1">Belongs to the carbon-nitrogen hydrolase superfamily. Nitrilase family.</text>
</comment>
<gene>
    <name evidence="5" type="ORF">B4915_00610</name>
</gene>
<feature type="region of interest" description="Disordered" evidence="3">
    <location>
        <begin position="313"/>
        <end position="366"/>
    </location>
</feature>
<feature type="active site" description="Proton acceptor" evidence="2">
    <location>
        <position position="43"/>
    </location>
</feature>
<dbReference type="SUPFAM" id="SSF56317">
    <property type="entry name" value="Carbon-nitrogen hydrolase"/>
    <property type="match status" value="1"/>
</dbReference>
<dbReference type="Gene3D" id="3.60.110.10">
    <property type="entry name" value="Carbon-nitrogen hydrolase"/>
    <property type="match status" value="1"/>
</dbReference>
<sequence length="366" mass="38569">MTTRIAIVQRPAKLLDLPASLELAAAHIAEAAGAGAELIVFPETWLTGYPGWAFAHAEWGSALARELYAELLAASPVLPGGIGQLTRAAAEHRVSVVIGLNERAHPAGGTLYNSLVTIGPSGEILNVHRKLTPTHAEKLVWAPGDAAGLRAVELPAGRVGGLICWEHWNPLARAAMHAEYEDIHVAVWPDMTEEHLTASRSYAFEGRCFVIAAGLLLREADLPERLREGYLAAIGDGLTAPPEGGYFGGGSAVIGPDGEWVLPPQHGVDRILYAELDTERRAGMHLDLDVAGHYARPELLRLQIDRSRPTGVEELRAPAPGSPGAARAAAVPGASSRPRTPEASGPVAVAAHGTPTAPSHDRGAQP</sequence>
<protein>
    <recommendedName>
        <fullName evidence="4">CN hydrolase domain-containing protein</fullName>
    </recommendedName>
</protein>
<name>A0A2S9QSQ6_9MICO</name>
<dbReference type="Proteomes" id="UP000238650">
    <property type="component" value="Unassembled WGS sequence"/>
</dbReference>
<dbReference type="InterPro" id="IPR000132">
    <property type="entry name" value="Nitrilase/CN_hydratase_CS"/>
</dbReference>
<dbReference type="PANTHER" id="PTHR46044">
    <property type="entry name" value="NITRILASE"/>
    <property type="match status" value="1"/>
</dbReference>
<dbReference type="GO" id="GO:0000257">
    <property type="term" value="F:nitrilase activity"/>
    <property type="evidence" value="ECO:0007669"/>
    <property type="project" value="UniProtKB-ARBA"/>
</dbReference>
<evidence type="ECO:0000259" key="4">
    <source>
        <dbReference type="PROSITE" id="PS50263"/>
    </source>
</evidence>
<feature type="domain" description="CN hydrolase" evidence="4">
    <location>
        <begin position="3"/>
        <end position="278"/>
    </location>
</feature>
<dbReference type="PROSITE" id="PS00921">
    <property type="entry name" value="NITRIL_CHT_2"/>
    <property type="match status" value="1"/>
</dbReference>
<dbReference type="Pfam" id="PF00795">
    <property type="entry name" value="CN_hydrolase"/>
    <property type="match status" value="1"/>
</dbReference>
<evidence type="ECO:0000256" key="3">
    <source>
        <dbReference type="SAM" id="MobiDB-lite"/>
    </source>
</evidence>
<dbReference type="InterPro" id="IPR036526">
    <property type="entry name" value="C-N_Hydrolase_sf"/>
</dbReference>
<proteinExistence type="inferred from homology"/>
<dbReference type="PROSITE" id="PS50263">
    <property type="entry name" value="CN_HYDROLASE"/>
    <property type="match status" value="1"/>
</dbReference>
<evidence type="ECO:0000313" key="6">
    <source>
        <dbReference type="Proteomes" id="UP000238650"/>
    </source>
</evidence>
<comment type="caution">
    <text evidence="5">The sequence shown here is derived from an EMBL/GenBank/DDBJ whole genome shotgun (WGS) entry which is preliminary data.</text>
</comment>
<evidence type="ECO:0000256" key="2">
    <source>
        <dbReference type="PROSITE-ProRule" id="PRU10139"/>
    </source>
</evidence>
<dbReference type="PROSITE" id="PS00920">
    <property type="entry name" value="NITRIL_CHT_1"/>
    <property type="match status" value="1"/>
</dbReference>
<dbReference type="AlphaFoldDB" id="A0A2S9QSQ6"/>
<accession>A0A2S9QSQ6</accession>
<evidence type="ECO:0000256" key="1">
    <source>
        <dbReference type="ARBA" id="ARBA00008129"/>
    </source>
</evidence>
<dbReference type="PANTHER" id="PTHR46044:SF1">
    <property type="entry name" value="CN HYDROLASE DOMAIN-CONTAINING PROTEIN"/>
    <property type="match status" value="1"/>
</dbReference>
<organism evidence="5 6">
    <name type="scientific">Leucobacter massiliensis</name>
    <dbReference type="NCBI Taxonomy" id="1686285"/>
    <lineage>
        <taxon>Bacteria</taxon>
        <taxon>Bacillati</taxon>
        <taxon>Actinomycetota</taxon>
        <taxon>Actinomycetes</taxon>
        <taxon>Micrococcales</taxon>
        <taxon>Microbacteriaceae</taxon>
        <taxon>Leucobacter</taxon>
    </lineage>
</organism>
<dbReference type="EMBL" id="MWZD01000008">
    <property type="protein sequence ID" value="PRI12602.1"/>
    <property type="molecule type" value="Genomic_DNA"/>
</dbReference>
<dbReference type="OrthoDB" id="9811121at2"/>
<feature type="compositionally biased region" description="Low complexity" evidence="3">
    <location>
        <begin position="317"/>
        <end position="338"/>
    </location>
</feature>